<dbReference type="EMBL" id="FQNC01000011">
    <property type="protein sequence ID" value="SGY12924.1"/>
    <property type="molecule type" value="Genomic_DNA"/>
</dbReference>
<comment type="subcellular location">
    <subcellularLocation>
        <location evidence="1">Cytoplasm</location>
    </subcellularLocation>
</comment>
<evidence type="ECO:0000256" key="7">
    <source>
        <dbReference type="ARBA" id="ARBA00023071"/>
    </source>
</evidence>
<dbReference type="Gene3D" id="2.30.30.30">
    <property type="match status" value="1"/>
</dbReference>
<accession>A0A2X0MIX4</accession>
<name>A0A2X0MIX4_9BASI</name>
<dbReference type="SUPFAM" id="SSF50249">
    <property type="entry name" value="Nucleic acid-binding proteins"/>
    <property type="match status" value="1"/>
</dbReference>
<dbReference type="GO" id="GO:0006452">
    <property type="term" value="P:translational frameshifting"/>
    <property type="evidence" value="ECO:0007669"/>
    <property type="project" value="UniProtKB-ARBA"/>
</dbReference>
<dbReference type="GO" id="GO:0005737">
    <property type="term" value="C:cytoplasm"/>
    <property type="evidence" value="ECO:0007669"/>
    <property type="project" value="UniProtKB-SubCell"/>
</dbReference>
<dbReference type="CDD" id="cd04468">
    <property type="entry name" value="S1_eIF5A"/>
    <property type="match status" value="1"/>
</dbReference>
<dbReference type="InterPro" id="IPR048670">
    <property type="entry name" value="IF5A-like_N"/>
</dbReference>
<dbReference type="Gene3D" id="2.40.50.140">
    <property type="entry name" value="Nucleic acid-binding proteins"/>
    <property type="match status" value="1"/>
</dbReference>
<evidence type="ECO:0000313" key="10">
    <source>
        <dbReference type="EMBL" id="SGY12924.1"/>
    </source>
</evidence>
<comment type="similarity">
    <text evidence="2">Belongs to the eIF-5A family.</text>
</comment>
<dbReference type="InterPro" id="IPR008991">
    <property type="entry name" value="Translation_prot_SH3-like_sf"/>
</dbReference>
<dbReference type="InterPro" id="IPR014722">
    <property type="entry name" value="Rib_uL2_dom2"/>
</dbReference>
<dbReference type="Pfam" id="PF01287">
    <property type="entry name" value="eIF-5a"/>
    <property type="match status" value="1"/>
</dbReference>
<dbReference type="FunFam" id="2.30.30.30:FF:000007">
    <property type="entry name" value="Eukaryotic translation initiation factor 5A"/>
    <property type="match status" value="1"/>
</dbReference>
<dbReference type="NCBIfam" id="TIGR00037">
    <property type="entry name" value="eIF_5A"/>
    <property type="match status" value="1"/>
</dbReference>
<dbReference type="InterPro" id="IPR001884">
    <property type="entry name" value="IF5A-like"/>
</dbReference>
<proteinExistence type="inferred from homology"/>
<evidence type="ECO:0000256" key="8">
    <source>
        <dbReference type="SAM" id="MobiDB-lite"/>
    </source>
</evidence>
<evidence type="ECO:0000259" key="9">
    <source>
        <dbReference type="SMART" id="SM01376"/>
    </source>
</evidence>
<evidence type="ECO:0000313" key="11">
    <source>
        <dbReference type="Proteomes" id="UP000249464"/>
    </source>
</evidence>
<organism evidence="10 11">
    <name type="scientific">Microbotryum silenes-dioicae</name>
    <dbReference type="NCBI Taxonomy" id="796604"/>
    <lineage>
        <taxon>Eukaryota</taxon>
        <taxon>Fungi</taxon>
        <taxon>Dikarya</taxon>
        <taxon>Basidiomycota</taxon>
        <taxon>Pucciniomycotina</taxon>
        <taxon>Microbotryomycetes</taxon>
        <taxon>Microbotryales</taxon>
        <taxon>Microbotryaceae</taxon>
        <taxon>Microbotryum</taxon>
    </lineage>
</organism>
<feature type="region of interest" description="Disordered" evidence="8">
    <location>
        <begin position="1"/>
        <end position="22"/>
    </location>
</feature>
<dbReference type="GO" id="GO:0043022">
    <property type="term" value="F:ribosome binding"/>
    <property type="evidence" value="ECO:0007669"/>
    <property type="project" value="InterPro"/>
</dbReference>
<dbReference type="InterPro" id="IPR020189">
    <property type="entry name" value="IF5A_C"/>
</dbReference>
<evidence type="ECO:0000256" key="1">
    <source>
        <dbReference type="ARBA" id="ARBA00004496"/>
    </source>
</evidence>
<dbReference type="SUPFAM" id="SSF50104">
    <property type="entry name" value="Translation proteins SH3-like domain"/>
    <property type="match status" value="1"/>
</dbReference>
<keyword evidence="11" id="KW-1185">Reference proteome</keyword>
<feature type="compositionally biased region" description="Basic and acidic residues" evidence="8">
    <location>
        <begin position="1"/>
        <end position="16"/>
    </location>
</feature>
<sequence>MMSDTEQTRDQEHEETTFESANAGASLTYPMQCSALRKGGYVVMKSKACKIIDMSTSKTGKHGHAKVHLIATDIFTGKKLEDISPSTHNMDVPNVIRSEYQLINIDDGFLNLMTTDGTAKDDVRLPESEIGDQIQAAFDDGTDLLVTIIAAMGQEQAIAFKEAPKILPDERATQSVSGQTRGHNPWRMEFQQRDEFVEKLLLEYRQYTRGLNYGPTENCLRRLHRAGRRCNRMRALREPSHG</sequence>
<keyword evidence="3" id="KW-0963">Cytoplasm</keyword>
<gene>
    <name evidence="10" type="primary">BQ5605_C011g06657</name>
    <name evidence="10" type="ORF">BQ5605_C011G06657</name>
</gene>
<dbReference type="AlphaFoldDB" id="A0A2X0MIX4"/>
<dbReference type="PANTHER" id="PTHR11673">
    <property type="entry name" value="TRANSLATION INITIATION FACTOR 5A FAMILY MEMBER"/>
    <property type="match status" value="1"/>
</dbReference>
<dbReference type="FunFam" id="2.40.50.140:FF:000034">
    <property type="entry name" value="Eukaryotic translation initiation factor 5A"/>
    <property type="match status" value="1"/>
</dbReference>
<keyword evidence="5" id="KW-0694">RNA-binding</keyword>
<reference evidence="10 11" key="1">
    <citation type="submission" date="2016-11" db="EMBL/GenBank/DDBJ databases">
        <authorList>
            <person name="Jaros S."/>
            <person name="Januszkiewicz K."/>
            <person name="Wedrychowicz H."/>
        </authorList>
    </citation>
    <scope>NUCLEOTIDE SEQUENCE [LARGE SCALE GENOMIC DNA]</scope>
</reference>
<evidence type="ECO:0000256" key="4">
    <source>
        <dbReference type="ARBA" id="ARBA00022768"/>
    </source>
</evidence>
<dbReference type="PROSITE" id="PS00302">
    <property type="entry name" value="IF5A_HYPUSINE"/>
    <property type="match status" value="1"/>
</dbReference>
<evidence type="ECO:0000256" key="5">
    <source>
        <dbReference type="ARBA" id="ARBA00022884"/>
    </source>
</evidence>
<evidence type="ECO:0000256" key="6">
    <source>
        <dbReference type="ARBA" id="ARBA00022917"/>
    </source>
</evidence>
<dbReference type="InterPro" id="IPR019769">
    <property type="entry name" value="Trans_elong_IF5A_hypusine_site"/>
</dbReference>
<dbReference type="STRING" id="796604.A0A2X0MIX4"/>
<dbReference type="InterPro" id="IPR012340">
    <property type="entry name" value="NA-bd_OB-fold"/>
</dbReference>
<keyword evidence="4" id="KW-0251">Elongation factor</keyword>
<keyword evidence="6" id="KW-0648">Protein biosynthesis</keyword>
<dbReference type="GO" id="GO:0045901">
    <property type="term" value="P:positive regulation of translational elongation"/>
    <property type="evidence" value="ECO:0007669"/>
    <property type="project" value="InterPro"/>
</dbReference>
<protein>
    <submittedName>
        <fullName evidence="10">BQ5605_C011g06657 protein</fullName>
    </submittedName>
</protein>
<dbReference type="GO" id="GO:0003746">
    <property type="term" value="F:translation elongation factor activity"/>
    <property type="evidence" value="ECO:0007669"/>
    <property type="project" value="UniProtKB-KW"/>
</dbReference>
<dbReference type="GO" id="GO:0003723">
    <property type="term" value="F:RNA binding"/>
    <property type="evidence" value="ECO:0007669"/>
    <property type="project" value="UniProtKB-KW"/>
</dbReference>
<feature type="domain" description="Translation initiation factor 5A C-terminal" evidence="9">
    <location>
        <begin position="94"/>
        <end position="161"/>
    </location>
</feature>
<dbReference type="Proteomes" id="UP000249464">
    <property type="component" value="Unassembled WGS sequence"/>
</dbReference>
<dbReference type="SMART" id="SM01376">
    <property type="entry name" value="eIF-5a"/>
    <property type="match status" value="1"/>
</dbReference>
<keyword evidence="7" id="KW-0385">Hypusine</keyword>
<dbReference type="Pfam" id="PF21485">
    <property type="entry name" value="IF5A-like_N"/>
    <property type="match status" value="1"/>
</dbReference>
<evidence type="ECO:0000256" key="3">
    <source>
        <dbReference type="ARBA" id="ARBA00022490"/>
    </source>
</evidence>
<evidence type="ECO:0000256" key="2">
    <source>
        <dbReference type="ARBA" id="ARBA00006016"/>
    </source>
</evidence>
<dbReference type="GO" id="GO:0045905">
    <property type="term" value="P:positive regulation of translational termination"/>
    <property type="evidence" value="ECO:0007669"/>
    <property type="project" value="InterPro"/>
</dbReference>